<protein>
    <submittedName>
        <fullName evidence="1">Uncharacterized protein</fullName>
    </submittedName>
</protein>
<gene>
    <name evidence="1" type="ORF">GCM10010960_19260</name>
</gene>
<dbReference type="RefSeq" id="WP_188450197.1">
    <property type="nucleotide sequence ID" value="NZ_BMFO01000005.1"/>
</dbReference>
<evidence type="ECO:0000313" key="1">
    <source>
        <dbReference type="EMBL" id="GGF97702.1"/>
    </source>
</evidence>
<dbReference type="EMBL" id="BMFO01000005">
    <property type="protein sequence ID" value="GGF97702.1"/>
    <property type="molecule type" value="Genomic_DNA"/>
</dbReference>
<evidence type="ECO:0000313" key="2">
    <source>
        <dbReference type="Proteomes" id="UP000632858"/>
    </source>
</evidence>
<reference evidence="1" key="1">
    <citation type="journal article" date="2014" name="Int. J. Syst. Evol. Microbiol.">
        <title>Complete genome sequence of Corynebacterium casei LMG S-19264T (=DSM 44701T), isolated from a smear-ripened cheese.</title>
        <authorList>
            <consortium name="US DOE Joint Genome Institute (JGI-PGF)"/>
            <person name="Walter F."/>
            <person name="Albersmeier A."/>
            <person name="Kalinowski J."/>
            <person name="Ruckert C."/>
        </authorList>
    </citation>
    <scope>NUCLEOTIDE SEQUENCE</scope>
    <source>
        <strain evidence="1">CGMCC 1.12726</strain>
    </source>
</reference>
<keyword evidence="2" id="KW-1185">Reference proteome</keyword>
<sequence length="207" mass="23474">MDRRRLKEAQRRFLLRYPAGFPDPELRTIGMKHSVAKRSAFAQEAFAEARFARPQQIVDSAVTLIGQSSVVSLFEKPAFRNYLRALDSDGRQAFADALHALLHGDQAAGFEDLVRLLARGKIAKWPIITALLLYYRPQDEVFIKPTTAKRVIAYFGLTGLDYRPRPDFAFYARYRDCLREIRALLPPELAPDNAALSGFLMMSLPEA</sequence>
<name>A0A917CSV2_9GAMM</name>
<accession>A0A917CSV2</accession>
<dbReference type="Proteomes" id="UP000632858">
    <property type="component" value="Unassembled WGS sequence"/>
</dbReference>
<comment type="caution">
    <text evidence="1">The sequence shown here is derived from an EMBL/GenBank/DDBJ whole genome shotgun (WGS) entry which is preliminary data.</text>
</comment>
<dbReference type="AlphaFoldDB" id="A0A917CSV2"/>
<reference evidence="1" key="2">
    <citation type="submission" date="2020-09" db="EMBL/GenBank/DDBJ databases">
        <authorList>
            <person name="Sun Q."/>
            <person name="Zhou Y."/>
        </authorList>
    </citation>
    <scope>NUCLEOTIDE SEQUENCE</scope>
    <source>
        <strain evidence="1">CGMCC 1.12726</strain>
    </source>
</reference>
<proteinExistence type="predicted"/>
<organism evidence="1 2">
    <name type="scientific">Arenimonas maotaiensis</name>
    <dbReference type="NCBI Taxonomy" id="1446479"/>
    <lineage>
        <taxon>Bacteria</taxon>
        <taxon>Pseudomonadati</taxon>
        <taxon>Pseudomonadota</taxon>
        <taxon>Gammaproteobacteria</taxon>
        <taxon>Lysobacterales</taxon>
        <taxon>Lysobacteraceae</taxon>
        <taxon>Arenimonas</taxon>
    </lineage>
</organism>